<dbReference type="Proteomes" id="UP000032229">
    <property type="component" value="Chromosome"/>
</dbReference>
<evidence type="ECO:0000256" key="1">
    <source>
        <dbReference type="ARBA" id="ARBA00022729"/>
    </source>
</evidence>
<reference evidence="4 5" key="1">
    <citation type="submission" date="2014-02" db="EMBL/GenBank/DDBJ databases">
        <authorList>
            <person name="Young C.-C."/>
            <person name="Hameed A."/>
            <person name="Huang H.-C."/>
            <person name="Shahina M."/>
        </authorList>
    </citation>
    <scope>NUCLEOTIDE SEQUENCE [LARGE SCALE GENOMIC DNA]</scope>
    <source>
        <strain evidence="4 5">CC-SAMT-1</strain>
    </source>
</reference>
<dbReference type="InterPro" id="IPR026444">
    <property type="entry name" value="Secre_tail"/>
</dbReference>
<gene>
    <name evidence="4" type="ORF">AW14_08990</name>
</gene>
<dbReference type="STRING" id="1454006.AW14_08990"/>
<dbReference type="KEGG" id="sze:AW14_08990"/>
<dbReference type="OrthoDB" id="1198660at2"/>
<feature type="domain" description="Secretion system C-terminal sorting" evidence="3">
    <location>
        <begin position="342"/>
        <end position="400"/>
    </location>
</feature>
<dbReference type="EMBL" id="CP007202">
    <property type="protein sequence ID" value="AJR04905.1"/>
    <property type="molecule type" value="Genomic_DNA"/>
</dbReference>
<dbReference type="RefSeq" id="WP_044638468.1">
    <property type="nucleotide sequence ID" value="NZ_CP007202.1"/>
</dbReference>
<proteinExistence type="predicted"/>
<dbReference type="AlphaFoldDB" id="A0A0C5WPP5"/>
<feature type="chain" id="PRO_5002195386" description="Secretion system C-terminal sorting domain-containing protein" evidence="2">
    <location>
        <begin position="22"/>
        <end position="403"/>
    </location>
</feature>
<evidence type="ECO:0000313" key="4">
    <source>
        <dbReference type="EMBL" id="AJR04905.1"/>
    </source>
</evidence>
<dbReference type="NCBIfam" id="TIGR04183">
    <property type="entry name" value="Por_Secre_tail"/>
    <property type="match status" value="1"/>
</dbReference>
<sequence>MRKFYTLFLLAVLPILGFSQTFDFTNADGGWTGVQSSLTLNPTSITLDFVTNQAPKLRHATAGVTNPVTNGVIAITLKNNSSVNEIRFVYEKLATGSGTAGVVIPITPNTNYYKTYVIDLSGDAEWDNNAAGGTQNALDFAFREPGGANGNVNVDSDGSIEIDKVEFIPNRPEKTVYTFDNDGDPEGWSDLVDATTSVSGGSLIVTPTAGAIGKVTNSTFSVNATNNAYMHIVYKNLSPTNNQLRIQFRSTFDNYTSFNGATITISQSMAGFETLDIDLQTLKPTEWTGNAQDLQVALRNSANAGNVANADGNLEISQIVFDNNITLSTNRQELNASNFSFYPNPANNVVYFKGNSQITKAAIYDITGKQVFETSRISNNSLDISKLKSGLYLLSVTDKNDIY</sequence>
<accession>A0A0C5WPP5</accession>
<evidence type="ECO:0000256" key="2">
    <source>
        <dbReference type="SAM" id="SignalP"/>
    </source>
</evidence>
<keyword evidence="5" id="KW-1185">Reference proteome</keyword>
<protein>
    <recommendedName>
        <fullName evidence="3">Secretion system C-terminal sorting domain-containing protein</fullName>
    </recommendedName>
</protein>
<organism evidence="4 5">
    <name type="scientific">Siansivirga zeaxanthinifaciens CC-SAMT-1</name>
    <dbReference type="NCBI Taxonomy" id="1454006"/>
    <lineage>
        <taxon>Bacteria</taxon>
        <taxon>Pseudomonadati</taxon>
        <taxon>Bacteroidota</taxon>
        <taxon>Flavobacteriia</taxon>
        <taxon>Flavobacteriales</taxon>
        <taxon>Flavobacteriaceae</taxon>
        <taxon>Siansivirga</taxon>
    </lineage>
</organism>
<evidence type="ECO:0000259" key="3">
    <source>
        <dbReference type="Pfam" id="PF18962"/>
    </source>
</evidence>
<keyword evidence="1 2" id="KW-0732">Signal</keyword>
<feature type="signal peptide" evidence="2">
    <location>
        <begin position="1"/>
        <end position="21"/>
    </location>
</feature>
<evidence type="ECO:0000313" key="5">
    <source>
        <dbReference type="Proteomes" id="UP000032229"/>
    </source>
</evidence>
<dbReference type="HOGENOM" id="CLU_683144_0_0_10"/>
<dbReference type="Pfam" id="PF18962">
    <property type="entry name" value="Por_Secre_tail"/>
    <property type="match status" value="1"/>
</dbReference>
<name>A0A0C5WPP5_9FLAO</name>